<keyword evidence="1" id="KW-0472">Membrane</keyword>
<accession>A0A7S4F4W3</accession>
<protein>
    <submittedName>
        <fullName evidence="2">Uncharacterized protein</fullName>
    </submittedName>
</protein>
<proteinExistence type="predicted"/>
<organism evidence="2">
    <name type="scientific">Chrysotila carterae</name>
    <name type="common">Marine alga</name>
    <name type="synonym">Syracosphaera carterae</name>
    <dbReference type="NCBI Taxonomy" id="13221"/>
    <lineage>
        <taxon>Eukaryota</taxon>
        <taxon>Haptista</taxon>
        <taxon>Haptophyta</taxon>
        <taxon>Prymnesiophyceae</taxon>
        <taxon>Isochrysidales</taxon>
        <taxon>Isochrysidaceae</taxon>
        <taxon>Chrysotila</taxon>
    </lineage>
</organism>
<name>A0A7S4F4W3_CHRCT</name>
<keyword evidence="1" id="KW-0812">Transmembrane</keyword>
<feature type="transmembrane region" description="Helical" evidence="1">
    <location>
        <begin position="118"/>
        <end position="139"/>
    </location>
</feature>
<keyword evidence="1" id="KW-1133">Transmembrane helix</keyword>
<sequence length="309" mass="31966">MSPAQYHTTTPLRTLSRLAAIAATSWADAAASARAHVHELRMLQLAVFFTIKPGWSLRSAADVPCAFLRVIETHAFAVVSAFAIASTFALFEATAFSTCTLTVSAPAVIRLSCLLPTPAASLFTIIAAVVASTIVAYVASLLSTKGITAAAIVPAAATNARLKQLASSARHRSGLGRRASSHAKTSVLRAITPAALEEPRLPLIWSASIAPTHYFAVAPRTADNMSHGAARAPSSLDSAASLCLPPTTTAACATQAHTEPPYCKRASAATVLLAMAHVAAIIGSSETLAVSNFAALILADARLSCWPLS</sequence>
<evidence type="ECO:0000313" key="2">
    <source>
        <dbReference type="EMBL" id="CAE0773375.1"/>
    </source>
</evidence>
<evidence type="ECO:0000256" key="1">
    <source>
        <dbReference type="SAM" id="Phobius"/>
    </source>
</evidence>
<dbReference type="AlphaFoldDB" id="A0A7S4F4W3"/>
<gene>
    <name evidence="2" type="ORF">PCAR00345_LOCUS25987</name>
</gene>
<feature type="transmembrane region" description="Helical" evidence="1">
    <location>
        <begin position="76"/>
        <end position="98"/>
    </location>
</feature>
<dbReference type="EMBL" id="HBIZ01040713">
    <property type="protein sequence ID" value="CAE0773375.1"/>
    <property type="molecule type" value="Transcribed_RNA"/>
</dbReference>
<reference evidence="2" key="1">
    <citation type="submission" date="2021-01" db="EMBL/GenBank/DDBJ databases">
        <authorList>
            <person name="Corre E."/>
            <person name="Pelletier E."/>
            <person name="Niang G."/>
            <person name="Scheremetjew M."/>
            <person name="Finn R."/>
            <person name="Kale V."/>
            <person name="Holt S."/>
            <person name="Cochrane G."/>
            <person name="Meng A."/>
            <person name="Brown T."/>
            <person name="Cohen L."/>
        </authorList>
    </citation>
    <scope>NUCLEOTIDE SEQUENCE</scope>
    <source>
        <strain evidence="2">CCMP645</strain>
    </source>
</reference>